<reference evidence="4 5" key="1">
    <citation type="journal article" date="2018" name="PLoS Genet.">
        <title>Population sequencing reveals clonal diversity and ancestral inbreeding in the grapevine cultivar Chardonnay.</title>
        <authorList>
            <person name="Roach M.J."/>
            <person name="Johnson D.L."/>
            <person name="Bohlmann J."/>
            <person name="van Vuuren H.J."/>
            <person name="Jones S.J."/>
            <person name="Pretorius I.S."/>
            <person name="Schmidt S.A."/>
            <person name="Borneman A.R."/>
        </authorList>
    </citation>
    <scope>NUCLEOTIDE SEQUENCE [LARGE SCALE GENOMIC DNA]</scope>
    <source>
        <strain evidence="5">cv. Chardonnay</strain>
        <tissue evidence="4">Leaf</tissue>
    </source>
</reference>
<dbReference type="InterPro" id="IPR007021">
    <property type="entry name" value="DUF659"/>
</dbReference>
<evidence type="ECO:0000313" key="4">
    <source>
        <dbReference type="EMBL" id="RVW12536.1"/>
    </source>
</evidence>
<name>A0A438BNJ0_VITVI</name>
<dbReference type="EMBL" id="QGNW01002702">
    <property type="protein sequence ID" value="RVW12536.1"/>
    <property type="molecule type" value="Genomic_DNA"/>
</dbReference>
<feature type="domain" description="DUF659" evidence="3">
    <location>
        <begin position="211"/>
        <end position="257"/>
    </location>
</feature>
<dbReference type="PANTHER" id="PTHR32166">
    <property type="entry name" value="OSJNBA0013A04.12 PROTEIN"/>
    <property type="match status" value="1"/>
</dbReference>
<keyword evidence="2" id="KW-1133">Transmembrane helix</keyword>
<evidence type="ECO:0000259" key="3">
    <source>
        <dbReference type="Pfam" id="PF04937"/>
    </source>
</evidence>
<feature type="compositionally biased region" description="Basic and acidic residues" evidence="1">
    <location>
        <begin position="133"/>
        <end position="143"/>
    </location>
</feature>
<evidence type="ECO:0000256" key="2">
    <source>
        <dbReference type="SAM" id="Phobius"/>
    </source>
</evidence>
<feature type="transmembrane region" description="Helical" evidence="2">
    <location>
        <begin position="12"/>
        <end position="31"/>
    </location>
</feature>
<feature type="region of interest" description="Disordered" evidence="1">
    <location>
        <begin position="133"/>
        <end position="154"/>
    </location>
</feature>
<keyword evidence="2" id="KW-0472">Membrane</keyword>
<evidence type="ECO:0000256" key="1">
    <source>
        <dbReference type="SAM" id="MobiDB-lite"/>
    </source>
</evidence>
<gene>
    <name evidence="4" type="ORF">CK203_082406</name>
</gene>
<organism evidence="4 5">
    <name type="scientific">Vitis vinifera</name>
    <name type="common">Grape</name>
    <dbReference type="NCBI Taxonomy" id="29760"/>
    <lineage>
        <taxon>Eukaryota</taxon>
        <taxon>Viridiplantae</taxon>
        <taxon>Streptophyta</taxon>
        <taxon>Embryophyta</taxon>
        <taxon>Tracheophyta</taxon>
        <taxon>Spermatophyta</taxon>
        <taxon>Magnoliopsida</taxon>
        <taxon>eudicotyledons</taxon>
        <taxon>Gunneridae</taxon>
        <taxon>Pentapetalae</taxon>
        <taxon>rosids</taxon>
        <taxon>Vitales</taxon>
        <taxon>Vitaceae</taxon>
        <taxon>Viteae</taxon>
        <taxon>Vitis</taxon>
    </lineage>
</organism>
<proteinExistence type="predicted"/>
<dbReference type="Pfam" id="PF04937">
    <property type="entry name" value="DUF659"/>
    <property type="match status" value="1"/>
</dbReference>
<dbReference type="PANTHER" id="PTHR32166:SF108">
    <property type="entry name" value="BED-TYPE DOMAIN-CONTAINING PROTEIN"/>
    <property type="match status" value="1"/>
</dbReference>
<dbReference type="AlphaFoldDB" id="A0A438BNJ0"/>
<protein>
    <recommendedName>
        <fullName evidence="3">DUF659 domain-containing protein</fullName>
    </recommendedName>
</protein>
<evidence type="ECO:0000313" key="5">
    <source>
        <dbReference type="Proteomes" id="UP000288805"/>
    </source>
</evidence>
<dbReference type="Proteomes" id="UP000288805">
    <property type="component" value="Unassembled WGS sequence"/>
</dbReference>
<accession>A0A438BNJ0</accession>
<comment type="caution">
    <text evidence="4">The sequence shown here is derived from an EMBL/GenBank/DDBJ whole genome shotgun (WGS) entry which is preliminary data.</text>
</comment>
<sequence length="378" mass="43438">MKESTSLIEPFFLAYITFYHLLTISEAYNFLLDGIFKFPLIDYNGKGEAPVGFKHKGKAIMGDKNLVTRFAPLRSLGYVDPGWIPGEVADFMKVPQEVYLKIKENMKWHHIGRRRWKSETMEIAAFYMHSDNKDGEEQHREDLLSPGSSSSGAETQLIRSRLDSFVLNMLKGQTSPDYKQVNSNIGFDKVSHKEVISAISANSFIMQESLEMQQIPYNLVELKASWAITGCSIMADCWKDVQSGTLINFVVSCPREIVEENVLQIAFDYAKADFGTDLAIIAAWWHYMDKLHRASENCHSYTESDMLIWRLPLGRKFDTLNSADSVMLESLSADWIVETEKQAMQEDVEILYNEIEQFYGDENDQYENESKCRDKRET</sequence>
<keyword evidence="2" id="KW-0812">Transmembrane</keyword>